<dbReference type="OrthoDB" id="5956564at2"/>
<gene>
    <name evidence="1" type="ORF">SAMN06296416_101800</name>
</gene>
<name>A0A286CZ73_9GAMM</name>
<evidence type="ECO:0000313" key="2">
    <source>
        <dbReference type="Proteomes" id="UP000219374"/>
    </source>
</evidence>
<dbReference type="Proteomes" id="UP000219374">
    <property type="component" value="Unassembled WGS sequence"/>
</dbReference>
<dbReference type="RefSeq" id="WP_097120542.1">
    <property type="nucleotide sequence ID" value="NZ_OCND01000001.1"/>
</dbReference>
<evidence type="ECO:0000313" key="1">
    <source>
        <dbReference type="EMBL" id="SOD51674.1"/>
    </source>
</evidence>
<reference evidence="1 2" key="1">
    <citation type="submission" date="2017-09" db="EMBL/GenBank/DDBJ databases">
        <authorList>
            <person name="Ehlers B."/>
            <person name="Leendertz F.H."/>
        </authorList>
    </citation>
    <scope>NUCLEOTIDE SEQUENCE [LARGE SCALE GENOMIC DNA]</scope>
    <source>
        <strain evidence="1 2">CGMCC 1.10978</strain>
    </source>
</reference>
<sequence>MQFKIKTFGNAPDLGAIERTVGEVDPSAVIDIDAGGEVLRISTMIGDTELVSLINQAGYRMSLDHLERVPSECCGGCGG</sequence>
<protein>
    <recommendedName>
        <fullName evidence="3">Copper chaperone CopZ</fullName>
    </recommendedName>
</protein>
<dbReference type="AlphaFoldDB" id="A0A286CZ73"/>
<accession>A0A286CZ73</accession>
<proteinExistence type="predicted"/>
<evidence type="ECO:0008006" key="3">
    <source>
        <dbReference type="Google" id="ProtNLM"/>
    </source>
</evidence>
<organism evidence="1 2">
    <name type="scientific">Pseudoxanthomonas wuyuanensis</name>
    <dbReference type="NCBI Taxonomy" id="1073196"/>
    <lineage>
        <taxon>Bacteria</taxon>
        <taxon>Pseudomonadati</taxon>
        <taxon>Pseudomonadota</taxon>
        <taxon>Gammaproteobacteria</taxon>
        <taxon>Lysobacterales</taxon>
        <taxon>Lysobacteraceae</taxon>
        <taxon>Pseudoxanthomonas</taxon>
    </lineage>
</organism>
<keyword evidence="2" id="KW-1185">Reference proteome</keyword>
<dbReference type="EMBL" id="OCND01000001">
    <property type="protein sequence ID" value="SOD51674.1"/>
    <property type="molecule type" value="Genomic_DNA"/>
</dbReference>